<dbReference type="PROSITE" id="PS00463">
    <property type="entry name" value="ZN2_CY6_FUNGAL_1"/>
    <property type="match status" value="1"/>
</dbReference>
<dbReference type="Pfam" id="PF00172">
    <property type="entry name" value="Zn_clus"/>
    <property type="match status" value="1"/>
</dbReference>
<gene>
    <name evidence="4" type="ORF">L201_004682</name>
</gene>
<dbReference type="SUPFAM" id="SSF57701">
    <property type="entry name" value="Zn2/Cys6 DNA-binding domain"/>
    <property type="match status" value="1"/>
</dbReference>
<dbReference type="GeneID" id="91095352"/>
<evidence type="ECO:0000313" key="5">
    <source>
        <dbReference type="Proteomes" id="UP001355207"/>
    </source>
</evidence>
<dbReference type="InterPro" id="IPR001138">
    <property type="entry name" value="Zn2Cys6_DnaBD"/>
</dbReference>
<feature type="compositionally biased region" description="Polar residues" evidence="2">
    <location>
        <begin position="140"/>
        <end position="154"/>
    </location>
</feature>
<evidence type="ECO:0000313" key="4">
    <source>
        <dbReference type="EMBL" id="WWC89756.1"/>
    </source>
</evidence>
<organism evidence="4 5">
    <name type="scientific">Kwoniella dendrophila CBS 6074</name>
    <dbReference type="NCBI Taxonomy" id="1295534"/>
    <lineage>
        <taxon>Eukaryota</taxon>
        <taxon>Fungi</taxon>
        <taxon>Dikarya</taxon>
        <taxon>Basidiomycota</taxon>
        <taxon>Agaricomycotina</taxon>
        <taxon>Tremellomycetes</taxon>
        <taxon>Tremellales</taxon>
        <taxon>Cryptococcaceae</taxon>
        <taxon>Kwoniella</taxon>
    </lineage>
</organism>
<dbReference type="PANTHER" id="PTHR46910:SF38">
    <property type="entry name" value="ZN(2)-C6 FUNGAL-TYPE DOMAIN-CONTAINING PROTEIN"/>
    <property type="match status" value="1"/>
</dbReference>
<evidence type="ECO:0000256" key="1">
    <source>
        <dbReference type="ARBA" id="ARBA00023242"/>
    </source>
</evidence>
<dbReference type="SMART" id="SM00066">
    <property type="entry name" value="GAL4"/>
    <property type="match status" value="1"/>
</dbReference>
<dbReference type="PROSITE" id="PS50048">
    <property type="entry name" value="ZN2_CY6_FUNGAL_2"/>
    <property type="match status" value="1"/>
</dbReference>
<feature type="domain" description="Zn(2)-C6 fungal-type" evidence="3">
    <location>
        <begin position="25"/>
        <end position="57"/>
    </location>
</feature>
<dbReference type="Gene3D" id="4.10.240.10">
    <property type="entry name" value="Zn(2)-C6 fungal-type DNA-binding domain"/>
    <property type="match status" value="1"/>
</dbReference>
<feature type="region of interest" description="Disordered" evidence="2">
    <location>
        <begin position="1"/>
        <end position="22"/>
    </location>
</feature>
<sequence>MAPSHPAPSVQPVLPGPSQRKQNLACDSCRKRKVRCLRTDKTQICQQCSTKGEECTNHYIDSLTQAKNNKRRKLPNNQVHDTIASKKKKRNPDDSIRSEILRDESQLHSNDQISDHTYIDPDRRRDSSHTILSTYDPGETSRQGSISMTRSGSFESPHHQTHSSSSLQIPNLGTIPVSASVDPSTISFHAGGIACSSTLTEEATQQNMLKYLCSPTIVVDLEYGYNDISSYTQCRNGKSDLWEEQDGQIWHEEPTESHKSLNEETMRDLIDDLLETFFSIVQTRYTTIDSTIFRERFSSPLTHTQGPISHALLAIILAWGARFSDHPMIEADKEECSYRDGEQLKGRQRSRFVSLMVIRAREIAEKTKIFRVPSMESAHSCLLLEHLLGHYQATYISAAVKHIISMGFNSSDEWTKIQDVQLRNEALNVLWLVRMSDVSRAALYRLRPSFSAEDFDVNPTQHAMLSEGAPMMVPLGGSEHNIVDRATWFKIYHTFCSICYTLAKSLWIPSVSSKGIPLGILREFIHSSSIWRDKYLSSVGIPTIWPNNWDFLQAISTCTVDCYYHNLWLIVHKAIQDFGIKEDINANGGGNKFEIDNMKRRIKEEAEHAALRIAALTGVLTENGYLKLDPLIINQPIQSAGLYLASLGRSEYLICVAGLRQYSTIFPCLWDQANQLDNIYRNVNETNILNGLIINNQQSNLQSILSDGMGLGMEIPPRLDLMGSFEDWTGSMAGSHSQFSNSSSTISPHDITITTTNNYSDQGKDSNNVTSQLEVDLGDLANNIHGHTPKDPVNVGHWLGW</sequence>
<dbReference type="CDD" id="cd12148">
    <property type="entry name" value="fungal_TF_MHR"/>
    <property type="match status" value="1"/>
</dbReference>
<dbReference type="GO" id="GO:0000981">
    <property type="term" value="F:DNA-binding transcription factor activity, RNA polymerase II-specific"/>
    <property type="evidence" value="ECO:0007669"/>
    <property type="project" value="InterPro"/>
</dbReference>
<dbReference type="InterPro" id="IPR036864">
    <property type="entry name" value="Zn2-C6_fun-type_DNA-bd_sf"/>
</dbReference>
<keyword evidence="5" id="KW-1185">Reference proteome</keyword>
<proteinExistence type="predicted"/>
<evidence type="ECO:0000259" key="3">
    <source>
        <dbReference type="PROSITE" id="PS50048"/>
    </source>
</evidence>
<dbReference type="Proteomes" id="UP001355207">
    <property type="component" value="Chromosome 6"/>
</dbReference>
<feature type="compositionally biased region" description="Basic and acidic residues" evidence="2">
    <location>
        <begin position="113"/>
        <end position="128"/>
    </location>
</feature>
<dbReference type="PANTHER" id="PTHR46910">
    <property type="entry name" value="TRANSCRIPTION FACTOR PDR1"/>
    <property type="match status" value="1"/>
</dbReference>
<dbReference type="RefSeq" id="XP_066076519.1">
    <property type="nucleotide sequence ID" value="XM_066220422.1"/>
</dbReference>
<dbReference type="GO" id="GO:0008270">
    <property type="term" value="F:zinc ion binding"/>
    <property type="evidence" value="ECO:0007669"/>
    <property type="project" value="InterPro"/>
</dbReference>
<accession>A0AAX4JWE2</accession>
<evidence type="ECO:0000256" key="2">
    <source>
        <dbReference type="SAM" id="MobiDB-lite"/>
    </source>
</evidence>
<reference evidence="4 5" key="1">
    <citation type="submission" date="2024-01" db="EMBL/GenBank/DDBJ databases">
        <title>Comparative genomics of Cryptococcus and Kwoniella reveals pathogenesis evolution and contrasting modes of karyotype evolution via chromosome fusion or intercentromeric recombination.</title>
        <authorList>
            <person name="Coelho M.A."/>
            <person name="David-Palma M."/>
            <person name="Shea T."/>
            <person name="Bowers K."/>
            <person name="McGinley-Smith S."/>
            <person name="Mohammad A.W."/>
            <person name="Gnirke A."/>
            <person name="Yurkov A.M."/>
            <person name="Nowrousian M."/>
            <person name="Sun S."/>
            <person name="Cuomo C.A."/>
            <person name="Heitman J."/>
        </authorList>
    </citation>
    <scope>NUCLEOTIDE SEQUENCE [LARGE SCALE GENOMIC DNA]</scope>
    <source>
        <strain evidence="4 5">CBS 6074</strain>
    </source>
</reference>
<feature type="region of interest" description="Disordered" evidence="2">
    <location>
        <begin position="70"/>
        <end position="170"/>
    </location>
</feature>
<feature type="compositionally biased region" description="Basic and acidic residues" evidence="2">
    <location>
        <begin position="91"/>
        <end position="106"/>
    </location>
</feature>
<dbReference type="CDD" id="cd00067">
    <property type="entry name" value="GAL4"/>
    <property type="match status" value="1"/>
</dbReference>
<protein>
    <recommendedName>
        <fullName evidence="3">Zn(2)-C6 fungal-type domain-containing protein</fullName>
    </recommendedName>
</protein>
<dbReference type="EMBL" id="CP144103">
    <property type="protein sequence ID" value="WWC89756.1"/>
    <property type="molecule type" value="Genomic_DNA"/>
</dbReference>
<name>A0AAX4JWE2_9TREE</name>
<dbReference type="InterPro" id="IPR050987">
    <property type="entry name" value="AtrR-like"/>
</dbReference>
<dbReference type="AlphaFoldDB" id="A0AAX4JWE2"/>
<keyword evidence="1" id="KW-0539">Nucleus</keyword>